<reference evidence="2 3" key="3">
    <citation type="journal article" date="1996" name="Virology">
        <title>Analysis of 94 kb of the chlorella virus PBCV-1 330-kb genome: map positions 88 to 182.</title>
        <authorList>
            <person name="Lu Z."/>
            <person name="Li Y."/>
            <person name="Que Q."/>
            <person name="Kutish G.F."/>
            <person name="Rock D.L."/>
            <person name="Van Etten J.L."/>
        </authorList>
    </citation>
    <scope>NUCLEOTIDE SEQUENCE [LARGE SCALE GENOMIC DNA]</scope>
</reference>
<keyword evidence="3" id="KW-1185">Reference proteome</keyword>
<reference evidence="2 3" key="4">
    <citation type="journal article" date="1996" name="Virology">
        <title>Analysis of 76 kb of the chlorella virus PBCV-1 330-kb genome: map positions 182 to 258.</title>
        <authorList>
            <person name="Kutish G.F."/>
            <person name="Li Y."/>
            <person name="Lu Z."/>
            <person name="Furuta M."/>
            <person name="Rock D.L."/>
            <person name="Van Etten J.L."/>
        </authorList>
    </citation>
    <scope>NUCLEOTIDE SEQUENCE [LARGE SCALE GENOMIC DNA]</scope>
</reference>
<evidence type="ECO:0000313" key="3">
    <source>
        <dbReference type="Proteomes" id="UP000000862"/>
    </source>
</evidence>
<dbReference type="KEGG" id="vg:917926"/>
<reference evidence="2 3" key="8">
    <citation type="journal article" date="2010" name="J. Virol.">
        <title>Microarray analysis of Paramecium bursaria chlorella virus 1 transcription.</title>
        <authorList>
            <person name="Yanai-Balser G.M."/>
            <person name="Duncan G.A."/>
            <person name="Eudy J.D."/>
            <person name="Wang D."/>
            <person name="Li X."/>
            <person name="Agarkova I.V."/>
            <person name="Dunigan D.D."/>
            <person name="Van Etten J.L."/>
        </authorList>
    </citation>
    <scope>NUCLEOTIDE SEQUENCE [LARGE SCALE GENOMIC DNA]</scope>
</reference>
<keyword evidence="1" id="KW-0812">Transmembrane</keyword>
<gene>
    <name evidence="2" type="primary">a146L</name>
</gene>
<organismHost>
    <name type="scientific">Chlorella</name>
    <dbReference type="NCBI Taxonomy" id="3071"/>
</organismHost>
<dbReference type="Proteomes" id="UP000000862">
    <property type="component" value="Segment"/>
</dbReference>
<dbReference type="PIR" id="T17637">
    <property type="entry name" value="T17637"/>
</dbReference>
<reference evidence="2 3" key="6">
    <citation type="journal article" date="1999" name="Virology">
        <title>Chlorella virus PBCV-1 encodes a functional homospermidine synthase.</title>
        <authorList>
            <person name="Kaiser A."/>
            <person name="Vollmert M."/>
            <person name="Tholl D."/>
            <person name="Graves M.V."/>
            <person name="Gurnon J.R."/>
            <person name="Xing W."/>
            <person name="Lisec A.D."/>
            <person name="Nickerson K.W."/>
            <person name="Van Etten J.L."/>
        </authorList>
    </citation>
    <scope>NUCLEOTIDE SEQUENCE [LARGE SCALE GENOMIC DNA]</scope>
</reference>
<name>Q84466_PBCV1</name>
<dbReference type="RefSeq" id="NP_048494.1">
    <property type="nucleotide sequence ID" value="NC_000852.5"/>
</dbReference>
<proteinExistence type="predicted"/>
<protein>
    <submittedName>
        <fullName evidence="2">Uncharacterized protein</fullName>
    </submittedName>
</protein>
<reference evidence="2 3" key="7">
    <citation type="journal article" date="2000" name="Virology">
        <title>Characterization of a beta-1,3-glucanase encoded by chlorella virus PBCV-1.</title>
        <authorList>
            <person name="Sun L."/>
            <person name="Gurnon J.R."/>
            <person name="Adams B.J."/>
            <person name="Graves M.V."/>
            <person name="Van Etten J.L."/>
        </authorList>
    </citation>
    <scope>NUCLEOTIDE SEQUENCE [LARGE SCALE GENOMIC DNA]</scope>
</reference>
<reference evidence="2 3" key="2">
    <citation type="journal article" date="1995" name="Virology">
        <title>Analysis of 43 kb of the Chlorella virus PBCV-1 330-kb genome: map positions 45 to 88.</title>
        <authorList>
            <person name="Li Y."/>
            <person name="Lu Z."/>
            <person name="Burbank D.E."/>
            <person name="Kutish G.F."/>
            <person name="Rock D.L."/>
            <person name="Van Etten J.L."/>
        </authorList>
    </citation>
    <scope>NUCLEOTIDE SEQUENCE [LARGE SCALE GENOMIC DNA]</scope>
</reference>
<sequence>MVSVGFGAGLPPGLYPFFSLASFAGPISCHFFWSVIIATACDFLEFINALYSDCTFDQFVFADGLLPGLGAGLGAFFLFTDTNL</sequence>
<keyword evidence="1" id="KW-1133">Transmembrane helix</keyword>
<evidence type="ECO:0000256" key="1">
    <source>
        <dbReference type="SAM" id="Phobius"/>
    </source>
</evidence>
<evidence type="ECO:0000313" key="2">
    <source>
        <dbReference type="EMBL" id="AAC96514.1"/>
    </source>
</evidence>
<accession>Q84466</accession>
<feature type="transmembrane region" description="Helical" evidence="1">
    <location>
        <begin position="59"/>
        <end position="79"/>
    </location>
</feature>
<dbReference type="GeneID" id="917926"/>
<organism evidence="2 3">
    <name type="scientific">Paramecium bursaria Chlorella virus 1</name>
    <name type="common">PBCV-1</name>
    <dbReference type="NCBI Taxonomy" id="10506"/>
    <lineage>
        <taxon>Viruses</taxon>
        <taxon>Varidnaviria</taxon>
        <taxon>Bamfordvirae</taxon>
        <taxon>Nucleocytoviricota</taxon>
        <taxon>Megaviricetes</taxon>
        <taxon>Algavirales</taxon>
        <taxon>Phycodnaviridae</taxon>
        <taxon>Chlorovirus</taxon>
        <taxon>Chlorovirus vanettense</taxon>
    </lineage>
</organism>
<dbReference type="EMBL" id="JF411744">
    <property type="protein sequence ID" value="AAC96514.1"/>
    <property type="molecule type" value="Genomic_DNA"/>
</dbReference>
<reference evidence="2 3" key="5">
    <citation type="journal article" date="1997" name="Virology">
        <title>Analysis of 74 kb of DNA located at the right end of the 330-kb chlorella virus PBCV-1 genome.</title>
        <authorList>
            <person name="Li Y."/>
            <person name="Lu Z."/>
            <person name="Sun L."/>
            <person name="Ropp S."/>
            <person name="Kutish G.F."/>
            <person name="Rock D.L."/>
            <person name="Van Etten J.L."/>
        </authorList>
    </citation>
    <scope>NUCLEOTIDE SEQUENCE [LARGE SCALE GENOMIC DNA]</scope>
</reference>
<keyword evidence="1" id="KW-0472">Membrane</keyword>
<reference evidence="2 3" key="1">
    <citation type="journal article" date="1995" name="Virology">
        <title>Analysis of 45 kb of DNA located at the left end of the chlorella virus PBCV-1 genome.</title>
        <authorList>
            <person name="Lu Z."/>
            <person name="Li Y."/>
            <person name="Zhang Y."/>
            <person name="Kutish G.F."/>
            <person name="Rock D.L."/>
            <person name="Van Etten J.L."/>
        </authorList>
    </citation>
    <scope>NUCLEOTIDE SEQUENCE [LARGE SCALE GENOMIC DNA]</scope>
</reference>
<feature type="transmembrane region" description="Helical" evidence="1">
    <location>
        <begin position="20"/>
        <end position="47"/>
    </location>
</feature>